<dbReference type="AlphaFoldDB" id="A0A0N0P6Y0"/>
<keyword evidence="2" id="KW-1185">Reference proteome</keyword>
<evidence type="ECO:0000313" key="1">
    <source>
        <dbReference type="EMBL" id="KPI88156.1"/>
    </source>
</evidence>
<comment type="caution">
    <text evidence="1">The sequence shown here is derived from an EMBL/GenBank/DDBJ whole genome shotgun (WGS) entry which is preliminary data.</text>
</comment>
<name>A0A0N0P6Y0_LEPSE</name>
<organism evidence="1 2">
    <name type="scientific">Leptomonas seymouri</name>
    <dbReference type="NCBI Taxonomy" id="5684"/>
    <lineage>
        <taxon>Eukaryota</taxon>
        <taxon>Discoba</taxon>
        <taxon>Euglenozoa</taxon>
        <taxon>Kinetoplastea</taxon>
        <taxon>Metakinetoplastina</taxon>
        <taxon>Trypanosomatida</taxon>
        <taxon>Trypanosomatidae</taxon>
        <taxon>Leishmaniinae</taxon>
        <taxon>Leptomonas</taxon>
    </lineage>
</organism>
<sequence>MGDGGDASEYSPIMVSLAQEQTSVLRVVRNSHVDPDNPALLVTFVQVSDTSFLFLRTPEGSPDWVIPRMLVAAFCTPSTGAATTIVSHPYVLGYRQRDPAGLRDERRVEFVRLPAASPAF</sequence>
<accession>A0A0N0P6Y0</accession>
<reference evidence="1 2" key="1">
    <citation type="journal article" date="2015" name="PLoS Pathog.">
        <title>Leptomonas seymouri: Adaptations to the Dixenous Life Cycle Analyzed by Genome Sequencing, Transcriptome Profiling and Co-infection with Leishmania donovani.</title>
        <authorList>
            <person name="Kraeva N."/>
            <person name="Butenko A."/>
            <person name="Hlavacova J."/>
            <person name="Kostygov A."/>
            <person name="Myskova J."/>
            <person name="Grybchuk D."/>
            <person name="Lestinova T."/>
            <person name="Votypka J."/>
            <person name="Volf P."/>
            <person name="Opperdoes F."/>
            <person name="Flegontov P."/>
            <person name="Lukes J."/>
            <person name="Yurchenko V."/>
        </authorList>
    </citation>
    <scope>NUCLEOTIDE SEQUENCE [LARGE SCALE GENOMIC DNA]</scope>
    <source>
        <strain evidence="1 2">ATCC 30220</strain>
    </source>
</reference>
<dbReference type="Proteomes" id="UP000038009">
    <property type="component" value="Unassembled WGS sequence"/>
</dbReference>
<gene>
    <name evidence="1" type="ORF">ABL78_2733</name>
</gene>
<dbReference type="VEuPathDB" id="TriTrypDB:Lsey_0059_0040"/>
<evidence type="ECO:0000313" key="2">
    <source>
        <dbReference type="Proteomes" id="UP000038009"/>
    </source>
</evidence>
<protein>
    <submittedName>
        <fullName evidence="1">Putative calpain-like cysteine peptidase putative cysteine peptidase Clan CA family C2</fullName>
    </submittedName>
</protein>
<dbReference type="EMBL" id="LJSK01000059">
    <property type="protein sequence ID" value="KPI88156.1"/>
    <property type="molecule type" value="Genomic_DNA"/>
</dbReference>
<proteinExistence type="predicted"/>